<reference evidence="2" key="1">
    <citation type="submission" date="2009-10" db="EMBL/GenBank/DDBJ databases">
        <title>The complete chromosome of Gordonia bronchialis DSM 43247.</title>
        <authorList>
            <consortium name="US DOE Joint Genome Institute (JGI-PGF)"/>
            <person name="Lucas S."/>
            <person name="Copeland A."/>
            <person name="Lapidus A."/>
            <person name="Glavina del Rio T."/>
            <person name="Dalin E."/>
            <person name="Tice H."/>
            <person name="Bruce D."/>
            <person name="Goodwin L."/>
            <person name="Pitluck S."/>
            <person name="Kyrpides N."/>
            <person name="Mavromatis K."/>
            <person name="Ivanova N."/>
            <person name="Ovchinnikova G."/>
            <person name="Saunders E."/>
            <person name="Brettin T."/>
            <person name="Detter J.C."/>
            <person name="Han C."/>
            <person name="Larimer F."/>
            <person name="Land M."/>
            <person name="Hauser L."/>
            <person name="Markowitz V."/>
            <person name="Cheng J.-F."/>
            <person name="Hugenholtz P."/>
            <person name="Woyke T."/>
            <person name="Wu D."/>
            <person name="Jando M."/>
            <person name="Schneider S."/>
            <person name="Goeker M."/>
            <person name="Klenk H.-P."/>
            <person name="Eisen J.A."/>
        </authorList>
    </citation>
    <scope>NUCLEOTIDE SEQUENCE [LARGE SCALE GENOMIC DNA]</scope>
    <source>
        <strain evidence="2">ATCC 25592 / DSM 43247 / BCRC 13721 / JCM 3198 / KCTC 3076 / NBRC 16047 / NCTC 10667</strain>
    </source>
</reference>
<dbReference type="KEGG" id="gbr:Gbro_1462"/>
<sequence>MQAWCPVWDTRVDGMAPGYQRTTTRADLSALAPGIAAALREYSDTHQLAITDDLPAWLTRSINPPSTSLFGRLFARRANPVDPDSEHQTLVVLHPTHLIVVVSGARRGTAALAAPLARASMDDELTDDALASTGFTVTGFDDGPGSFHIGVGSPDGTQCHDEVKAAIIAAKNA</sequence>
<protein>
    <submittedName>
        <fullName evidence="1">Uncharacterized protein</fullName>
    </submittedName>
</protein>
<dbReference type="EMBL" id="CP001802">
    <property type="protein sequence ID" value="ACY20742.1"/>
    <property type="molecule type" value="Genomic_DNA"/>
</dbReference>
<evidence type="ECO:0000313" key="2">
    <source>
        <dbReference type="Proteomes" id="UP000001219"/>
    </source>
</evidence>
<dbReference type="HOGENOM" id="CLU_1675431_0_0_11"/>
<dbReference type="AlphaFoldDB" id="D0L6I5"/>
<reference evidence="1 2" key="2">
    <citation type="journal article" date="2010" name="Stand. Genomic Sci.">
        <title>Complete genome sequence of Gordonia bronchialis type strain (3410).</title>
        <authorList>
            <person name="Ivanova N."/>
            <person name="Sikorski J."/>
            <person name="Jando M."/>
            <person name="Lapidus A."/>
            <person name="Nolan M."/>
            <person name="Lucas S."/>
            <person name="Del Rio T.G."/>
            <person name="Tice H."/>
            <person name="Copeland A."/>
            <person name="Cheng J.F."/>
            <person name="Chen F."/>
            <person name="Bruce D."/>
            <person name="Goodwin L."/>
            <person name="Pitluck S."/>
            <person name="Mavromatis K."/>
            <person name="Ovchinnikova G."/>
            <person name="Pati A."/>
            <person name="Chen A."/>
            <person name="Palaniappan K."/>
            <person name="Land M."/>
            <person name="Hauser L."/>
            <person name="Chang Y.J."/>
            <person name="Jeffries C.D."/>
            <person name="Chain P."/>
            <person name="Saunders E."/>
            <person name="Han C."/>
            <person name="Detter J.C."/>
            <person name="Brettin T."/>
            <person name="Rohde M."/>
            <person name="Goker M."/>
            <person name="Bristow J."/>
            <person name="Eisen J.A."/>
            <person name="Markowitz V."/>
            <person name="Hugenholtz P."/>
            <person name="Klenk H.P."/>
            <person name="Kyrpides N.C."/>
        </authorList>
    </citation>
    <scope>NUCLEOTIDE SEQUENCE [LARGE SCALE GENOMIC DNA]</scope>
    <source>
        <strain evidence="2">ATCC 25592 / DSM 43247 / BCRC 13721 / JCM 3198 / KCTC 3076 / NBRC 16047 / NCTC 10667</strain>
    </source>
</reference>
<organism evidence="1 2">
    <name type="scientific">Gordonia bronchialis (strain ATCC 25592 / DSM 43247 / BCRC 13721 / JCM 3198 / KCTC 3076 / NBRC 16047 / NCTC 10667)</name>
    <name type="common">Rhodococcus bronchialis</name>
    <dbReference type="NCBI Taxonomy" id="526226"/>
    <lineage>
        <taxon>Bacteria</taxon>
        <taxon>Bacillati</taxon>
        <taxon>Actinomycetota</taxon>
        <taxon>Actinomycetes</taxon>
        <taxon>Mycobacteriales</taxon>
        <taxon>Gordoniaceae</taxon>
        <taxon>Gordonia</taxon>
    </lineage>
</organism>
<dbReference type="STRING" id="526226.Gbro_1462"/>
<gene>
    <name evidence="1" type="ordered locus">Gbro_1462</name>
</gene>
<keyword evidence="2" id="KW-1185">Reference proteome</keyword>
<name>D0L6I5_GORB4</name>
<accession>D0L6I5</accession>
<proteinExistence type="predicted"/>
<dbReference type="Proteomes" id="UP000001219">
    <property type="component" value="Chromosome"/>
</dbReference>
<evidence type="ECO:0000313" key="1">
    <source>
        <dbReference type="EMBL" id="ACY20742.1"/>
    </source>
</evidence>
<dbReference type="eggNOG" id="ENOG5033UW9">
    <property type="taxonomic scope" value="Bacteria"/>
</dbReference>